<name>A0A9D1FHR4_9BACT</name>
<protein>
    <submittedName>
        <fullName evidence="2">Uncharacterized protein</fullName>
    </submittedName>
</protein>
<gene>
    <name evidence="2" type="ORF">IAA86_00095</name>
</gene>
<dbReference type="Proteomes" id="UP000886865">
    <property type="component" value="Unassembled WGS sequence"/>
</dbReference>
<feature type="transmembrane region" description="Helical" evidence="1">
    <location>
        <begin position="171"/>
        <end position="193"/>
    </location>
</feature>
<evidence type="ECO:0000313" key="2">
    <source>
        <dbReference type="EMBL" id="HIS73405.1"/>
    </source>
</evidence>
<feature type="transmembrane region" description="Helical" evidence="1">
    <location>
        <begin position="199"/>
        <end position="217"/>
    </location>
</feature>
<feature type="transmembrane region" description="Helical" evidence="1">
    <location>
        <begin position="45"/>
        <end position="65"/>
    </location>
</feature>
<feature type="transmembrane region" description="Helical" evidence="1">
    <location>
        <begin position="105"/>
        <end position="126"/>
    </location>
</feature>
<feature type="transmembrane region" description="Helical" evidence="1">
    <location>
        <begin position="6"/>
        <end position="24"/>
    </location>
</feature>
<reference evidence="2" key="1">
    <citation type="submission" date="2020-10" db="EMBL/GenBank/DDBJ databases">
        <authorList>
            <person name="Gilroy R."/>
        </authorList>
    </citation>
    <scope>NUCLEOTIDE SEQUENCE</scope>
    <source>
        <strain evidence="2">CHK152-2871</strain>
    </source>
</reference>
<dbReference type="EMBL" id="DVJQ01000001">
    <property type="protein sequence ID" value="HIS73405.1"/>
    <property type="molecule type" value="Genomic_DNA"/>
</dbReference>
<dbReference type="AlphaFoldDB" id="A0A9D1FHR4"/>
<accession>A0A9D1FHR4</accession>
<proteinExistence type="predicted"/>
<feature type="transmembrane region" description="Helical" evidence="1">
    <location>
        <begin position="132"/>
        <end position="150"/>
    </location>
</feature>
<evidence type="ECO:0000313" key="3">
    <source>
        <dbReference type="Proteomes" id="UP000886865"/>
    </source>
</evidence>
<keyword evidence="1" id="KW-0472">Membrane</keyword>
<feature type="transmembrane region" description="Helical" evidence="1">
    <location>
        <begin position="299"/>
        <end position="319"/>
    </location>
</feature>
<organism evidence="2 3">
    <name type="scientific">Candidatus Galligastranaerophilus intestinavium</name>
    <dbReference type="NCBI Taxonomy" id="2840836"/>
    <lineage>
        <taxon>Bacteria</taxon>
        <taxon>Candidatus Galligastranaerophilus</taxon>
    </lineage>
</organism>
<evidence type="ECO:0000256" key="1">
    <source>
        <dbReference type="SAM" id="Phobius"/>
    </source>
</evidence>
<sequence length="333" mass="38521">MTNAITLNEIYMILGFSLSLYACVSNDVIQTLGTFLSTTREKPAWLIWLFASLVLVITFTLGWYIDDGDMAFGRLDRIPFAQQFYWWHVLPPVILIYLTKKGIPVATAFLILSIFSSGTVISLMLAKSLVGYVMAFTISIVLYFIISRPLEKKFLYTKDKKISKWWYVTKWSATAYLWSMWLMQDAANLYVYLPRKLDFAQMIVTLGIFVTFLGWIVYKRGGEIQNIVKLKTNTQDIRSATIIDVTYASILLYFQNVNNIPMSTTWVFLGLLAGREIAMYNRLRFETQKKVYKHVVKDFSKALIGLIVSMIVVCFINHFDKIINIMHTYLHLD</sequence>
<keyword evidence="1" id="KW-0812">Transmembrane</keyword>
<reference evidence="2" key="2">
    <citation type="journal article" date="2021" name="PeerJ">
        <title>Extensive microbial diversity within the chicken gut microbiome revealed by metagenomics and culture.</title>
        <authorList>
            <person name="Gilroy R."/>
            <person name="Ravi A."/>
            <person name="Getino M."/>
            <person name="Pursley I."/>
            <person name="Horton D.L."/>
            <person name="Alikhan N.F."/>
            <person name="Baker D."/>
            <person name="Gharbi K."/>
            <person name="Hall N."/>
            <person name="Watson M."/>
            <person name="Adriaenssens E.M."/>
            <person name="Foster-Nyarko E."/>
            <person name="Jarju S."/>
            <person name="Secka A."/>
            <person name="Antonio M."/>
            <person name="Oren A."/>
            <person name="Chaudhuri R.R."/>
            <person name="La Ragione R."/>
            <person name="Hildebrand F."/>
            <person name="Pallen M.J."/>
        </authorList>
    </citation>
    <scope>NUCLEOTIDE SEQUENCE</scope>
    <source>
        <strain evidence="2">CHK152-2871</strain>
    </source>
</reference>
<comment type="caution">
    <text evidence="2">The sequence shown here is derived from an EMBL/GenBank/DDBJ whole genome shotgun (WGS) entry which is preliminary data.</text>
</comment>
<keyword evidence="1" id="KW-1133">Transmembrane helix</keyword>
<feature type="transmembrane region" description="Helical" evidence="1">
    <location>
        <begin position="237"/>
        <end position="254"/>
    </location>
</feature>